<dbReference type="PANTHER" id="PTHR13847">
    <property type="entry name" value="SARCOSINE DEHYDROGENASE-RELATED"/>
    <property type="match status" value="1"/>
</dbReference>
<accession>A0ABS8YQ65</accession>
<evidence type="ECO:0000313" key="4">
    <source>
        <dbReference type="Proteomes" id="UP001521181"/>
    </source>
</evidence>
<gene>
    <name evidence="3" type="ORF">LZA78_00880</name>
</gene>
<dbReference type="SUPFAM" id="SSF51905">
    <property type="entry name" value="FAD/NAD(P)-binding domain"/>
    <property type="match status" value="1"/>
</dbReference>
<reference evidence="3 4" key="1">
    <citation type="submission" date="2021-12" db="EMBL/GenBank/DDBJ databases">
        <title>Sinirhodobacter sp. WL0062 is a bacterium isolated from seawater.</title>
        <authorList>
            <person name="Wang L."/>
            <person name="He W."/>
            <person name="Zhang D.-F."/>
        </authorList>
    </citation>
    <scope>NUCLEOTIDE SEQUENCE [LARGE SCALE GENOMIC DNA]</scope>
    <source>
        <strain evidence="3 4">WL0062</strain>
    </source>
</reference>
<sequence>MLKHIYEPAAYAAQSLDGCYWVSTAPQTPDYAPLVGEARAEFAVIGGGFTGLSAALRLAEAGADVAVLDMHAPGWGASGRNGGFCCMGGAKASGATLLRRYGAEELARHRAAEVASIEAVADIAARYGIELDRHSDGEVQLAHRPAAFKEMRDDAATLARDLGCETRLIGPTELASEGLAAQGMHGALHVRLGFGLNPRKYVLGLAEAVTRLGGRIYSHSMVEQITRAGEDYVLRSSGGTLRARHILLATNGYSSENLPDWMRARYLPVQSSVIVTRPLSDDEIAAQGWSSDLMAYDSRNLLHYFRLMPNRQMLFGMRGGVRWTPADHAAIRREIRRDFDTMFPAWREVETPWFWSGLANLARDLVPFVGQIGDWPRAFASFAYHGNGVAMGTWCGAQMADLALGRDTALPNFYRAPPKRFELGPARRLALIMAYHYYKVVDGK</sequence>
<dbReference type="Gene3D" id="3.30.9.10">
    <property type="entry name" value="D-Amino Acid Oxidase, subunit A, domain 2"/>
    <property type="match status" value="1"/>
</dbReference>
<dbReference type="RefSeq" id="WP_233675073.1">
    <property type="nucleotide sequence ID" value="NZ_JAJUOS010000001.1"/>
</dbReference>
<keyword evidence="4" id="KW-1185">Reference proteome</keyword>
<dbReference type="InterPro" id="IPR006076">
    <property type="entry name" value="FAD-dep_OxRdtase"/>
</dbReference>
<keyword evidence="1" id="KW-0560">Oxidoreductase</keyword>
<evidence type="ECO:0000256" key="1">
    <source>
        <dbReference type="ARBA" id="ARBA00023002"/>
    </source>
</evidence>
<dbReference type="Proteomes" id="UP001521181">
    <property type="component" value="Unassembled WGS sequence"/>
</dbReference>
<dbReference type="PANTHER" id="PTHR13847:SF281">
    <property type="entry name" value="FAD DEPENDENT OXIDOREDUCTASE DOMAIN-CONTAINING PROTEIN"/>
    <property type="match status" value="1"/>
</dbReference>
<feature type="domain" description="FAD dependent oxidoreductase" evidence="2">
    <location>
        <begin position="42"/>
        <end position="402"/>
    </location>
</feature>
<dbReference type="Gene3D" id="3.50.50.60">
    <property type="entry name" value="FAD/NAD(P)-binding domain"/>
    <property type="match status" value="1"/>
</dbReference>
<protein>
    <submittedName>
        <fullName evidence="3">FAD-binding oxidoreductase</fullName>
    </submittedName>
</protein>
<evidence type="ECO:0000313" key="3">
    <source>
        <dbReference type="EMBL" id="MCE5972044.1"/>
    </source>
</evidence>
<organism evidence="3 4">
    <name type="scientific">Rhodobacter flavimaris</name>
    <dbReference type="NCBI Taxonomy" id="2907145"/>
    <lineage>
        <taxon>Bacteria</taxon>
        <taxon>Pseudomonadati</taxon>
        <taxon>Pseudomonadota</taxon>
        <taxon>Alphaproteobacteria</taxon>
        <taxon>Rhodobacterales</taxon>
        <taxon>Rhodobacter group</taxon>
        <taxon>Rhodobacter</taxon>
    </lineage>
</organism>
<comment type="caution">
    <text evidence="3">The sequence shown here is derived from an EMBL/GenBank/DDBJ whole genome shotgun (WGS) entry which is preliminary data.</text>
</comment>
<dbReference type="InterPro" id="IPR036188">
    <property type="entry name" value="FAD/NAD-bd_sf"/>
</dbReference>
<dbReference type="EMBL" id="JAJUOS010000001">
    <property type="protein sequence ID" value="MCE5972044.1"/>
    <property type="molecule type" value="Genomic_DNA"/>
</dbReference>
<name>A0ABS8YQ65_9RHOB</name>
<evidence type="ECO:0000259" key="2">
    <source>
        <dbReference type="Pfam" id="PF01266"/>
    </source>
</evidence>
<proteinExistence type="predicted"/>
<dbReference type="Pfam" id="PF01266">
    <property type="entry name" value="DAO"/>
    <property type="match status" value="1"/>
</dbReference>